<dbReference type="RefSeq" id="WP_145091329.1">
    <property type="nucleotide sequence ID" value="NZ_CP036274.1"/>
</dbReference>
<reference evidence="2 3" key="1">
    <citation type="submission" date="2019-02" db="EMBL/GenBank/DDBJ databases">
        <title>Deep-cultivation of Planctomycetes and their phenomic and genomic characterization uncovers novel biology.</title>
        <authorList>
            <person name="Wiegand S."/>
            <person name="Jogler M."/>
            <person name="Boedeker C."/>
            <person name="Pinto D."/>
            <person name="Vollmers J."/>
            <person name="Rivas-Marin E."/>
            <person name="Kohn T."/>
            <person name="Peeters S.H."/>
            <person name="Heuer A."/>
            <person name="Rast P."/>
            <person name="Oberbeckmann S."/>
            <person name="Bunk B."/>
            <person name="Jeske O."/>
            <person name="Meyerdierks A."/>
            <person name="Storesund J.E."/>
            <person name="Kallscheuer N."/>
            <person name="Luecker S."/>
            <person name="Lage O.M."/>
            <person name="Pohl T."/>
            <person name="Merkel B.J."/>
            <person name="Hornburger P."/>
            <person name="Mueller R.-W."/>
            <person name="Bruemmer F."/>
            <person name="Labrenz M."/>
            <person name="Spormann A.M."/>
            <person name="Op den Camp H."/>
            <person name="Overmann J."/>
            <person name="Amann R."/>
            <person name="Jetten M.S.M."/>
            <person name="Mascher T."/>
            <person name="Medema M.H."/>
            <person name="Devos D.P."/>
            <person name="Kaster A.-K."/>
            <person name="Ovreas L."/>
            <person name="Rohde M."/>
            <person name="Galperin M.Y."/>
            <person name="Jogler C."/>
        </authorList>
    </citation>
    <scope>NUCLEOTIDE SEQUENCE [LARGE SCALE GENOMIC DNA]</scope>
    <source>
        <strain evidence="2 3">ETA_A8</strain>
    </source>
</reference>
<dbReference type="Pfam" id="PF16126">
    <property type="entry name" value="DUF4838"/>
    <property type="match status" value="1"/>
</dbReference>
<name>A0A517YEL2_9BACT</name>
<dbReference type="PANTHER" id="PTHR47406:SF2">
    <property type="entry name" value="ALPHA GLUCURONIDASE N-TERMINAL DOMAIN-CONTAINING PROTEIN"/>
    <property type="match status" value="1"/>
</dbReference>
<evidence type="ECO:0000313" key="3">
    <source>
        <dbReference type="Proteomes" id="UP000315017"/>
    </source>
</evidence>
<evidence type="ECO:0000313" key="2">
    <source>
        <dbReference type="EMBL" id="QDU28663.1"/>
    </source>
</evidence>
<dbReference type="PANTHER" id="PTHR47406">
    <property type="entry name" value="COAGULATION FACTOR 5/8 TYPE, C-TERMINAL"/>
    <property type="match status" value="1"/>
</dbReference>
<sequence precursor="true">MYRFELLLSSVGALFLLSCAGTAGLLAEEPAAIRGQSAIVLVAQGKSLVPIILPAKPTRYTKIAATDLAEYLGKVGGEKPKILEGVPNPIPEHAIWVGGQPVLKELFPGTDFDLKHPEEILLKCDGKHLIIVGRDIWDPLTNKMKILGGKTEAERKNYLAGFAEANGDVNGFQYEYGTVNAVYTFLQDKLGIRWLWPGAEGEVVPKQTQVTLGSFELRYHPQIRMRQTVYAQLAIYKKGGEPGQSGGDWVRRQRVQLDSLYAPSGGHGFTEWYAAYHKTHPEYFALQSDGTREYKGEPRHAKICQTNPAVSEQWLKIMAEMNAKNPHRTVFNVAANDSTGSGICCCDRCKAWDHPEAAKMIWNYPGGKELVGNATSDREVTFANLLARKLKERYPDKDYKVLIQAYGGAASPPIEAIPDANVIVSSVAAPFSNLEGWSRVTTGGLIWRPNFADPAHFKTGGPPDITGAGALFQKAAACGATGVSLDMLWSWWATQGPMYYLMAQLAWNPDRSVDEIMNDYYQAGFGPAAKDIEAYWKLLESNRIAIQPDKSTAGVKSWAEAFDPEFFLNAYALLDSSAVKAAQAGSEYSARVAFVRAGLDYLRLNTENQSLVKQIIEAKTPERDAIEKMRANWKLIEEINQKHPEALSINRLSELGYIHPAADHKELERKLQTKAALRDRKNARTRELNPK</sequence>
<dbReference type="KEGG" id="aagg:ETAA8_37660"/>
<protein>
    <submittedName>
        <fullName evidence="2">Uncharacterized protein</fullName>
    </submittedName>
</protein>
<dbReference type="OrthoDB" id="5136785at2"/>
<evidence type="ECO:0000256" key="1">
    <source>
        <dbReference type="SAM" id="SignalP"/>
    </source>
</evidence>
<gene>
    <name evidence="2" type="ORF">ETAA8_37660</name>
</gene>
<dbReference type="Proteomes" id="UP000315017">
    <property type="component" value="Chromosome"/>
</dbReference>
<dbReference type="AlphaFoldDB" id="A0A517YEL2"/>
<dbReference type="EMBL" id="CP036274">
    <property type="protein sequence ID" value="QDU28663.1"/>
    <property type="molecule type" value="Genomic_DNA"/>
</dbReference>
<keyword evidence="3" id="KW-1185">Reference proteome</keyword>
<proteinExistence type="predicted"/>
<keyword evidence="1" id="KW-0732">Signal</keyword>
<accession>A0A517YEL2</accession>
<dbReference type="PROSITE" id="PS51257">
    <property type="entry name" value="PROKAR_LIPOPROTEIN"/>
    <property type="match status" value="1"/>
</dbReference>
<feature type="signal peptide" evidence="1">
    <location>
        <begin position="1"/>
        <end position="23"/>
    </location>
</feature>
<dbReference type="InterPro" id="IPR032287">
    <property type="entry name" value="DUF4838"/>
</dbReference>
<feature type="chain" id="PRO_5021886085" evidence="1">
    <location>
        <begin position="24"/>
        <end position="691"/>
    </location>
</feature>
<organism evidence="2 3">
    <name type="scientific">Anatilimnocola aggregata</name>
    <dbReference type="NCBI Taxonomy" id="2528021"/>
    <lineage>
        <taxon>Bacteria</taxon>
        <taxon>Pseudomonadati</taxon>
        <taxon>Planctomycetota</taxon>
        <taxon>Planctomycetia</taxon>
        <taxon>Pirellulales</taxon>
        <taxon>Pirellulaceae</taxon>
        <taxon>Anatilimnocola</taxon>
    </lineage>
</organism>